<protein>
    <submittedName>
        <fullName evidence="8">O-antigen ligase domain-containing protein</fullName>
    </submittedName>
</protein>
<dbReference type="Proteomes" id="UP000265497">
    <property type="component" value="Unassembled WGS sequence"/>
</dbReference>
<dbReference type="InterPro" id="IPR011990">
    <property type="entry name" value="TPR-like_helical_dom_sf"/>
</dbReference>
<keyword evidence="2 6" id="KW-0812">Transmembrane</keyword>
<keyword evidence="8" id="KW-0436">Ligase</keyword>
<dbReference type="PANTHER" id="PTHR37422:SF13">
    <property type="entry name" value="LIPOPOLYSACCHARIDE BIOSYNTHESIS PROTEIN PA4999-RELATED"/>
    <property type="match status" value="1"/>
</dbReference>
<comment type="caution">
    <text evidence="8">The sequence shown here is derived from an EMBL/GenBank/DDBJ whole genome shotgun (WGS) entry which is preliminary data.</text>
</comment>
<evidence type="ECO:0000256" key="6">
    <source>
        <dbReference type="SAM" id="Phobius"/>
    </source>
</evidence>
<organism evidence="8 9">
    <name type="scientific">Capnocytophaga canis</name>
    <dbReference type="NCBI Taxonomy" id="1848903"/>
    <lineage>
        <taxon>Bacteria</taxon>
        <taxon>Pseudomonadati</taxon>
        <taxon>Bacteroidota</taxon>
        <taxon>Flavobacteriia</taxon>
        <taxon>Flavobacteriales</taxon>
        <taxon>Flavobacteriaceae</taxon>
        <taxon>Capnocytophaga</taxon>
    </lineage>
</organism>
<keyword evidence="4 6" id="KW-0472">Membrane</keyword>
<dbReference type="PANTHER" id="PTHR37422">
    <property type="entry name" value="TEICHURONIC ACID BIOSYNTHESIS PROTEIN TUAE"/>
    <property type="match status" value="1"/>
</dbReference>
<evidence type="ECO:0000256" key="2">
    <source>
        <dbReference type="ARBA" id="ARBA00022692"/>
    </source>
</evidence>
<gene>
    <name evidence="8" type="ORF">CKY20_09585</name>
</gene>
<feature type="transmembrane region" description="Helical" evidence="6">
    <location>
        <begin position="35"/>
        <end position="53"/>
    </location>
</feature>
<feature type="transmembrane region" description="Helical" evidence="6">
    <location>
        <begin position="65"/>
        <end position="84"/>
    </location>
</feature>
<feature type="transmembrane region" description="Helical" evidence="6">
    <location>
        <begin position="362"/>
        <end position="384"/>
    </location>
</feature>
<dbReference type="InterPro" id="IPR051533">
    <property type="entry name" value="WaaL-like"/>
</dbReference>
<feature type="domain" description="O-antigen ligase-related" evidence="7">
    <location>
        <begin position="234"/>
        <end position="378"/>
    </location>
</feature>
<dbReference type="InterPro" id="IPR007016">
    <property type="entry name" value="O-antigen_ligase-rel_domated"/>
</dbReference>
<keyword evidence="3 6" id="KW-1133">Transmembrane helix</keyword>
<feature type="repeat" description="TPR" evidence="5">
    <location>
        <begin position="537"/>
        <end position="570"/>
    </location>
</feature>
<evidence type="ECO:0000256" key="1">
    <source>
        <dbReference type="ARBA" id="ARBA00004141"/>
    </source>
</evidence>
<feature type="transmembrane region" description="Helical" evidence="6">
    <location>
        <begin position="250"/>
        <end position="266"/>
    </location>
</feature>
<feature type="transmembrane region" description="Helical" evidence="6">
    <location>
        <begin position="187"/>
        <end position="206"/>
    </location>
</feature>
<proteinExistence type="predicted"/>
<name>A0A3A1YDL2_9FLAO</name>
<dbReference type="GO" id="GO:0016874">
    <property type="term" value="F:ligase activity"/>
    <property type="evidence" value="ECO:0007669"/>
    <property type="project" value="UniProtKB-KW"/>
</dbReference>
<keyword evidence="5" id="KW-0802">TPR repeat</keyword>
<evidence type="ECO:0000256" key="5">
    <source>
        <dbReference type="PROSITE-ProRule" id="PRU00339"/>
    </source>
</evidence>
<dbReference type="GO" id="GO:0016020">
    <property type="term" value="C:membrane"/>
    <property type="evidence" value="ECO:0007669"/>
    <property type="project" value="UniProtKB-SubCell"/>
</dbReference>
<dbReference type="SUPFAM" id="SSF48452">
    <property type="entry name" value="TPR-like"/>
    <property type="match status" value="1"/>
</dbReference>
<feature type="transmembrane region" description="Helical" evidence="6">
    <location>
        <begin position="278"/>
        <end position="296"/>
    </location>
</feature>
<dbReference type="PROSITE" id="PS50005">
    <property type="entry name" value="TPR"/>
    <property type="match status" value="1"/>
</dbReference>
<accession>A0A3A1YDL2</accession>
<feature type="transmembrane region" description="Helical" evidence="6">
    <location>
        <begin position="121"/>
        <end position="138"/>
    </location>
</feature>
<comment type="subcellular location">
    <subcellularLocation>
        <location evidence="1">Membrane</location>
        <topology evidence="1">Multi-pass membrane protein</topology>
    </subcellularLocation>
</comment>
<dbReference type="InterPro" id="IPR019734">
    <property type="entry name" value="TPR_rpt"/>
</dbReference>
<dbReference type="AlphaFoldDB" id="A0A3A1YDL2"/>
<feature type="transmembrane region" description="Helical" evidence="6">
    <location>
        <begin position="145"/>
        <end position="167"/>
    </location>
</feature>
<sequence length="622" mass="72849">MGIFLCFLLLNRLFILYFCMKFLIRISMKSVQKHLFSGIFIMVLFTCVTILNFDDYQNTTFFYKTLIFNVLSIGLTFYILWKLLKNKQTQITSIDIEVYLLFFYILINTIFRDNISFSLRFYDLLSLFLWYVFLRLFLKNQKIILWIILGLSLAIFINTLYGFGQYFSIFKSFHADFSITGNFFNPAPFSGLIAIGCVLSFAIFLYRKHFYPCFSEIKSKKRITHTLFYGSLLIFSLNAVLLILLKSRASWFAVLIGMTFLLFVHLKSKISSFAKKWLYFSIALGVVIFLFFFYSLRRSSADGRLLVWKVSSEIVKDYPLTGVGLDAFKTHYMNYQAAYFSQNENQNEIILSDNVVYAFNDFLQFTIEQGFIGLFSFLFLLILLVKNRQDIITKIGFAILIVLLVFACFSYPLQILPLKIIGVLGIVFCSFQKDILLKVSLSKTLRAITTIFLLGFIYLQINNIHRLHLGYSHWKKGLNNFFSNDFEESIVHFEKAYPYLKTEGEFLMHYGKTLSVAEQFEQSIVILHQSEKYLNNTVIQIALGDNYKMLKNYDKAEKHYKQVGYMTPNRFYPVYLLAKMYEEKGDLEKAKQQANILLQKPIKIPSMAIFEMQEEMKTLLNQ</sequence>
<evidence type="ECO:0000313" key="8">
    <source>
        <dbReference type="EMBL" id="RIY35621.1"/>
    </source>
</evidence>
<dbReference type="Pfam" id="PF04932">
    <property type="entry name" value="Wzy_C"/>
    <property type="match status" value="1"/>
</dbReference>
<feature type="transmembrane region" description="Helical" evidence="6">
    <location>
        <begin position="391"/>
        <end position="409"/>
    </location>
</feature>
<evidence type="ECO:0000313" key="9">
    <source>
        <dbReference type="Proteomes" id="UP000265497"/>
    </source>
</evidence>
<feature type="transmembrane region" description="Helical" evidence="6">
    <location>
        <begin position="96"/>
        <end position="115"/>
    </location>
</feature>
<evidence type="ECO:0000259" key="7">
    <source>
        <dbReference type="Pfam" id="PF04932"/>
    </source>
</evidence>
<dbReference type="EMBL" id="NSDI01000010">
    <property type="protein sequence ID" value="RIY35621.1"/>
    <property type="molecule type" value="Genomic_DNA"/>
</dbReference>
<evidence type="ECO:0000256" key="4">
    <source>
        <dbReference type="ARBA" id="ARBA00023136"/>
    </source>
</evidence>
<feature type="transmembrane region" description="Helical" evidence="6">
    <location>
        <begin position="6"/>
        <end position="23"/>
    </location>
</feature>
<feature type="transmembrane region" description="Helical" evidence="6">
    <location>
        <begin position="227"/>
        <end position="244"/>
    </location>
</feature>
<dbReference type="Gene3D" id="1.25.40.10">
    <property type="entry name" value="Tetratricopeptide repeat domain"/>
    <property type="match status" value="1"/>
</dbReference>
<evidence type="ECO:0000256" key="3">
    <source>
        <dbReference type="ARBA" id="ARBA00022989"/>
    </source>
</evidence>
<reference evidence="8 9" key="1">
    <citation type="submission" date="2017-08" db="EMBL/GenBank/DDBJ databases">
        <title>Capnocytophaga canis 17-158 assembly.</title>
        <authorList>
            <person name="Gulvik C.A."/>
        </authorList>
    </citation>
    <scope>NUCLEOTIDE SEQUENCE [LARGE SCALE GENOMIC DNA]</scope>
    <source>
        <strain evidence="8 9">17-158</strain>
    </source>
</reference>